<dbReference type="InterPro" id="IPR008964">
    <property type="entry name" value="Invasin/intimin_cell_adhesion"/>
</dbReference>
<feature type="domain" description="BIG2" evidence="5">
    <location>
        <begin position="553"/>
        <end position="640"/>
    </location>
</feature>
<dbReference type="Pfam" id="PF01473">
    <property type="entry name" value="Choline_bind_1"/>
    <property type="match status" value="2"/>
</dbReference>
<dbReference type="InterPro" id="IPR042229">
    <property type="entry name" value="Listeria/Bacterioides_rpt_sf"/>
</dbReference>
<keyword evidence="7" id="KW-1185">Reference proteome</keyword>
<dbReference type="OrthoDB" id="1901282at2"/>
<dbReference type="InterPro" id="IPR018337">
    <property type="entry name" value="Cell_wall/Cho-bd_repeat"/>
</dbReference>
<dbReference type="NCBIfam" id="TIGR02543">
    <property type="entry name" value="List_Bact_rpt"/>
    <property type="match status" value="1"/>
</dbReference>
<protein>
    <submittedName>
        <fullName evidence="6">Autolysin</fullName>
        <ecNumber evidence="6">3.5.1.28</ecNumber>
    </submittedName>
</protein>
<feature type="domain" description="BIG2" evidence="5">
    <location>
        <begin position="368"/>
        <end position="449"/>
    </location>
</feature>
<sequence>MKRKFINKIVAGAIISTTLCTLVPIKASAEWVKDYQGSWYYMQDNERMTGWKRIDGQLYYFDDNGKMLTGWIKVGDYWYFLQNNGALRIGWIKYNKNWYYADSSGSIQTGIINIAGKVYIFDDNGILKTNNTVINGEFYTIGSDGEVVGAKVPTPNKELDESGNCIQVLKNTDNKLTGSPTDSRFNEVVSDQSESDKDPNEGRIFKVILKDSNGADLKTKSFKYGKTVELYEPTKVKYNFVGWNTKSDGSGKSYSADDDIKVKGDIILYAQWTADTSIFVDGITIKGSSYVTVNKTIQMTAEVSPNDAANKGINWSVIDGTGKATIDSSGVLTGVSSGTVTVKATSKDGSNISSTKQVNITSVDAVVSVAKITVNSKTGSYFINTNLGTLQMTTSVLPNDATDPSVEWTVENGTGSADIDSTGLVKAKSNGTVTVKATAKDGSKVVGSRTITITGQSMQVLPTGITVSGSGGSAINADGGTLQMVATVSPSSATNKSVNWIVESKDGNGKATISNSGVLTAVANGKVMVTAISLANSSVVGSTVIDINNQSNKVTSISVLSDSDKIDIDGQKMQMKAEVSPIDNTVDTTIIWSVEQYGDAGTKMTGKASVDSNGLLTPLADGTVKVKATSKKVPTIFGSKEITIKNQSIKATGLAITPDEIKELDTKEGSSPEIQLGAVITPSNASNTTSGAVQWKVTDVTGHAEFVSGKPGLLRVLKNGTILVTASTTDGSNISVSKAIIISGLITKAYSASIVAKETTTGGSDHVSTITQKGGSLQMRVVLDPADAASNRTVEWSVEPLLDSFGNATIKAMATISETGVLTASDNGTVKVKAKITYRIVELNADGSVPLNTNGTVKYTIEEIPAEKIITITGQPIYVSDISINNTTNLSIVEGSTLQMAATVNPSDATNKLINWSVTSAANSSGSASIDPDGLLRAKTAGDIVVRATATDGSGKFGERTITITPKSTT</sequence>
<evidence type="ECO:0000256" key="3">
    <source>
        <dbReference type="PROSITE-ProRule" id="PRU00591"/>
    </source>
</evidence>
<name>A0A1V4IF93_9CLOT</name>
<dbReference type="AlphaFoldDB" id="A0A1V4IF93"/>
<dbReference type="Gene3D" id="2.60.40.4270">
    <property type="entry name" value="Listeria-Bacteroides repeat domain"/>
    <property type="match status" value="1"/>
</dbReference>
<feature type="domain" description="BIG2" evidence="5">
    <location>
        <begin position="279"/>
        <end position="356"/>
    </location>
</feature>
<comment type="caution">
    <text evidence="6">The sequence shown here is derived from an EMBL/GenBank/DDBJ whole genome shotgun (WGS) entry which is preliminary data.</text>
</comment>
<dbReference type="Pfam" id="PF19127">
    <property type="entry name" value="Choline_bind_3"/>
    <property type="match status" value="1"/>
</dbReference>
<dbReference type="SUPFAM" id="SSF69360">
    <property type="entry name" value="Cell wall binding repeat"/>
    <property type="match status" value="1"/>
</dbReference>
<feature type="domain" description="BIG2" evidence="5">
    <location>
        <begin position="878"/>
        <end position="960"/>
    </location>
</feature>
<dbReference type="SMART" id="SM00635">
    <property type="entry name" value="BID_2"/>
    <property type="match status" value="5"/>
</dbReference>
<feature type="repeat" description="Cell wall-binding" evidence="3">
    <location>
        <begin position="88"/>
        <end position="107"/>
    </location>
</feature>
<dbReference type="InterPro" id="IPR013378">
    <property type="entry name" value="InlB-like_B-rpt"/>
</dbReference>
<dbReference type="Proteomes" id="UP000191056">
    <property type="component" value="Unassembled WGS sequence"/>
</dbReference>
<dbReference type="STRING" id="225345.CLCHR_37900"/>
<organism evidence="6 7">
    <name type="scientific">Clostridium chromiireducens</name>
    <dbReference type="NCBI Taxonomy" id="225345"/>
    <lineage>
        <taxon>Bacteria</taxon>
        <taxon>Bacillati</taxon>
        <taxon>Bacillota</taxon>
        <taxon>Clostridia</taxon>
        <taxon>Eubacteriales</taxon>
        <taxon>Clostridiaceae</taxon>
        <taxon>Clostridium</taxon>
    </lineage>
</organism>
<evidence type="ECO:0000256" key="4">
    <source>
        <dbReference type="SAM" id="MobiDB-lite"/>
    </source>
</evidence>
<comment type="subcellular location">
    <subcellularLocation>
        <location evidence="1">Cell envelope</location>
    </subcellularLocation>
</comment>
<dbReference type="SUPFAM" id="SSF49373">
    <property type="entry name" value="Invasin/intimin cell-adhesion fragments"/>
    <property type="match status" value="4"/>
</dbReference>
<evidence type="ECO:0000259" key="5">
    <source>
        <dbReference type="SMART" id="SM00635"/>
    </source>
</evidence>
<keyword evidence="2" id="KW-0677">Repeat</keyword>
<dbReference type="InterPro" id="IPR003343">
    <property type="entry name" value="Big_2"/>
</dbReference>
<evidence type="ECO:0000313" key="6">
    <source>
        <dbReference type="EMBL" id="OPJ58623.1"/>
    </source>
</evidence>
<evidence type="ECO:0000313" key="7">
    <source>
        <dbReference type="Proteomes" id="UP000191056"/>
    </source>
</evidence>
<dbReference type="EC" id="3.5.1.28" evidence="6"/>
<dbReference type="GO" id="GO:0030313">
    <property type="term" value="C:cell envelope"/>
    <property type="evidence" value="ECO:0007669"/>
    <property type="project" value="UniProtKB-SubCell"/>
</dbReference>
<dbReference type="Pfam" id="PF09479">
    <property type="entry name" value="Flg_new"/>
    <property type="match status" value="1"/>
</dbReference>
<feature type="domain" description="BIG2" evidence="5">
    <location>
        <begin position="461"/>
        <end position="543"/>
    </location>
</feature>
<feature type="region of interest" description="Disordered" evidence="4">
    <location>
        <begin position="179"/>
        <end position="199"/>
    </location>
</feature>
<gene>
    <name evidence="6" type="primary">lytA_18</name>
    <name evidence="6" type="ORF">CLCHR_37900</name>
</gene>
<accession>A0A1V4IF93</accession>
<proteinExistence type="predicted"/>
<dbReference type="EMBL" id="MZGT01000063">
    <property type="protein sequence ID" value="OPJ58623.1"/>
    <property type="molecule type" value="Genomic_DNA"/>
</dbReference>
<keyword evidence="6" id="KW-0378">Hydrolase</keyword>
<reference evidence="6 7" key="1">
    <citation type="submission" date="2017-03" db="EMBL/GenBank/DDBJ databases">
        <title>Genome sequence of Clostridium chromiireducens DSM 23318.</title>
        <authorList>
            <person name="Poehlein A."/>
            <person name="Daniel R."/>
        </authorList>
    </citation>
    <scope>NUCLEOTIDE SEQUENCE [LARGE SCALE GENOMIC DNA]</scope>
    <source>
        <strain evidence="6 7">DSM 23318</strain>
    </source>
</reference>
<dbReference type="Gene3D" id="2.60.40.1080">
    <property type="match status" value="6"/>
</dbReference>
<evidence type="ECO:0000256" key="1">
    <source>
        <dbReference type="ARBA" id="ARBA00004196"/>
    </source>
</evidence>
<dbReference type="GO" id="GO:0008745">
    <property type="term" value="F:N-acetylmuramoyl-L-alanine amidase activity"/>
    <property type="evidence" value="ECO:0007669"/>
    <property type="project" value="UniProtKB-EC"/>
</dbReference>
<dbReference type="RefSeq" id="WP_079441446.1">
    <property type="nucleotide sequence ID" value="NZ_MZGT01000063.1"/>
</dbReference>
<dbReference type="PROSITE" id="PS51170">
    <property type="entry name" value="CW"/>
    <property type="match status" value="2"/>
</dbReference>
<dbReference type="Pfam" id="PF02368">
    <property type="entry name" value="Big_2"/>
    <property type="match status" value="4"/>
</dbReference>
<feature type="repeat" description="Cell wall-binding" evidence="3">
    <location>
        <begin position="48"/>
        <end position="67"/>
    </location>
</feature>
<dbReference type="Gene3D" id="2.10.270.10">
    <property type="entry name" value="Cholin Binding"/>
    <property type="match status" value="1"/>
</dbReference>
<evidence type="ECO:0000256" key="2">
    <source>
        <dbReference type="ARBA" id="ARBA00022737"/>
    </source>
</evidence>